<dbReference type="EMBL" id="OU015568">
    <property type="protein sequence ID" value="CAG5087246.1"/>
    <property type="molecule type" value="Genomic_DNA"/>
</dbReference>
<dbReference type="Proteomes" id="UP001158576">
    <property type="component" value="Chromosome PAR"/>
</dbReference>
<proteinExistence type="predicted"/>
<organism evidence="1 2">
    <name type="scientific">Oikopleura dioica</name>
    <name type="common">Tunicate</name>
    <dbReference type="NCBI Taxonomy" id="34765"/>
    <lineage>
        <taxon>Eukaryota</taxon>
        <taxon>Metazoa</taxon>
        <taxon>Chordata</taxon>
        <taxon>Tunicata</taxon>
        <taxon>Appendicularia</taxon>
        <taxon>Copelata</taxon>
        <taxon>Oikopleuridae</taxon>
        <taxon>Oikopleura</taxon>
    </lineage>
</organism>
<keyword evidence="2" id="KW-1185">Reference proteome</keyword>
<sequence length="87" mass="9946">MFGRLATRVAPRLARPMVRNASTKIVPVEAEVSTAYDAVLVAFYAWFVAYNLRRVVGRSYTPMDYEDIKVINNYFGQFQLPYPFTSG</sequence>
<name>A0ABN7RVW1_OIKDI</name>
<reference evidence="1 2" key="1">
    <citation type="submission" date="2021-04" db="EMBL/GenBank/DDBJ databases">
        <authorList>
            <person name="Bliznina A."/>
        </authorList>
    </citation>
    <scope>NUCLEOTIDE SEQUENCE [LARGE SCALE GENOMIC DNA]</scope>
</reference>
<protein>
    <submittedName>
        <fullName evidence="1">Oidioi.mRNA.OKI2018_I69.PAR.g11495.t1.cds</fullName>
    </submittedName>
</protein>
<accession>A0ABN7RVW1</accession>
<evidence type="ECO:0000313" key="1">
    <source>
        <dbReference type="EMBL" id="CAG5087246.1"/>
    </source>
</evidence>
<evidence type="ECO:0000313" key="2">
    <source>
        <dbReference type="Proteomes" id="UP001158576"/>
    </source>
</evidence>
<gene>
    <name evidence="1" type="ORF">OKIOD_LOCUS3053</name>
</gene>